<keyword evidence="5 6" id="KW-0472">Membrane</keyword>
<feature type="transmembrane region" description="Helical" evidence="6">
    <location>
        <begin position="12"/>
        <end position="32"/>
    </location>
</feature>
<dbReference type="Gene3D" id="3.40.50.300">
    <property type="entry name" value="P-loop containing nucleotide triphosphate hydrolases"/>
    <property type="match status" value="1"/>
</dbReference>
<evidence type="ECO:0000256" key="5">
    <source>
        <dbReference type="ARBA" id="ARBA00023136"/>
    </source>
</evidence>
<evidence type="ECO:0000256" key="3">
    <source>
        <dbReference type="ARBA" id="ARBA00022692"/>
    </source>
</evidence>
<evidence type="ECO:0000313" key="10">
    <source>
        <dbReference type="Proteomes" id="UP000256686"/>
    </source>
</evidence>
<feature type="domain" description="YWFCY" evidence="8">
    <location>
        <begin position="28"/>
        <end position="148"/>
    </location>
</feature>
<dbReference type="InterPro" id="IPR027417">
    <property type="entry name" value="P-loop_NTPase"/>
</dbReference>
<comment type="caution">
    <text evidence="9">The sequence shown here is derived from an EMBL/GenBank/DDBJ whole genome shotgun (WGS) entry which is preliminary data.</text>
</comment>
<evidence type="ECO:0000259" key="7">
    <source>
        <dbReference type="Pfam" id="PF12696"/>
    </source>
</evidence>
<reference evidence="10" key="1">
    <citation type="submission" date="2018-06" db="EMBL/GenBank/DDBJ databases">
        <authorList>
            <person name="Lum Nde A."/>
            <person name="Hugo C."/>
        </authorList>
    </citation>
    <scope>NUCLEOTIDE SEQUENCE [LARGE SCALE GENOMIC DNA]</scope>
    <source>
        <strain evidence="10">1_F178</strain>
    </source>
</reference>
<dbReference type="PANTHER" id="PTHR37937:SF1">
    <property type="entry name" value="CONJUGATIVE TRANSFER: DNA TRANSPORT"/>
    <property type="match status" value="1"/>
</dbReference>
<keyword evidence="3 6" id="KW-0812">Transmembrane</keyword>
<keyword evidence="2" id="KW-1003">Cell membrane</keyword>
<dbReference type="AlphaFoldDB" id="A0A3D9C2M1"/>
<dbReference type="Pfam" id="PF12696">
    <property type="entry name" value="TraG-D_C"/>
    <property type="match status" value="1"/>
</dbReference>
<evidence type="ECO:0000256" key="6">
    <source>
        <dbReference type="SAM" id="Phobius"/>
    </source>
</evidence>
<keyword evidence="10" id="KW-1185">Reference proteome</keyword>
<proteinExistence type="predicted"/>
<dbReference type="InterPro" id="IPR032689">
    <property type="entry name" value="TraG-D_C"/>
</dbReference>
<dbReference type="InterPro" id="IPR051539">
    <property type="entry name" value="T4SS-coupling_protein"/>
</dbReference>
<dbReference type="GO" id="GO:0005886">
    <property type="term" value="C:plasma membrane"/>
    <property type="evidence" value="ECO:0007669"/>
    <property type="project" value="UniProtKB-SubCell"/>
</dbReference>
<evidence type="ECO:0000259" key="8">
    <source>
        <dbReference type="Pfam" id="PF14293"/>
    </source>
</evidence>
<dbReference type="CDD" id="cd01127">
    <property type="entry name" value="TrwB_TraG_TraD_VirD4"/>
    <property type="match status" value="1"/>
</dbReference>
<dbReference type="RefSeq" id="WP_115972957.1">
    <property type="nucleotide sequence ID" value="NZ_QNVT01000028.1"/>
</dbReference>
<evidence type="ECO:0000256" key="2">
    <source>
        <dbReference type="ARBA" id="ARBA00022475"/>
    </source>
</evidence>
<accession>A0A3D9C2M1</accession>
<feature type="transmembrane region" description="Helical" evidence="6">
    <location>
        <begin position="83"/>
        <end position="104"/>
    </location>
</feature>
<dbReference type="Pfam" id="PF14293">
    <property type="entry name" value="YWFCY"/>
    <property type="match status" value="1"/>
</dbReference>
<feature type="transmembrane region" description="Helical" evidence="6">
    <location>
        <begin position="52"/>
        <end position="71"/>
    </location>
</feature>
<comment type="subcellular location">
    <subcellularLocation>
        <location evidence="1">Cell membrane</location>
        <topology evidence="1">Multi-pass membrane protein</topology>
    </subcellularLocation>
</comment>
<organism evidence="9 10">
    <name type="scientific">Chryseobacterium pennae</name>
    <dbReference type="NCBI Taxonomy" id="2258962"/>
    <lineage>
        <taxon>Bacteria</taxon>
        <taxon>Pseudomonadati</taxon>
        <taxon>Bacteroidota</taxon>
        <taxon>Flavobacteriia</taxon>
        <taxon>Flavobacteriales</taxon>
        <taxon>Weeksellaceae</taxon>
        <taxon>Chryseobacterium group</taxon>
        <taxon>Chryseobacterium</taxon>
    </lineage>
</organism>
<dbReference type="EMBL" id="QNVT01000028">
    <property type="protein sequence ID" value="REC60100.1"/>
    <property type="molecule type" value="Genomic_DNA"/>
</dbReference>
<gene>
    <name evidence="9" type="ORF">DRF65_22370</name>
</gene>
<protein>
    <submittedName>
        <fullName evidence="9">Type IV secretory system conjugative DNA transfer family protein</fullName>
    </submittedName>
</protein>
<name>A0A3D9C2M1_9FLAO</name>
<evidence type="ECO:0000313" key="9">
    <source>
        <dbReference type="EMBL" id="REC60100.1"/>
    </source>
</evidence>
<evidence type="ECO:0000256" key="4">
    <source>
        <dbReference type="ARBA" id="ARBA00022989"/>
    </source>
</evidence>
<evidence type="ECO:0000256" key="1">
    <source>
        <dbReference type="ARBA" id="ARBA00004651"/>
    </source>
</evidence>
<dbReference type="SUPFAM" id="SSF52540">
    <property type="entry name" value="P-loop containing nucleoside triphosphate hydrolases"/>
    <property type="match status" value="1"/>
</dbReference>
<keyword evidence="4 6" id="KW-1133">Transmembrane helix</keyword>
<feature type="transmembrane region" description="Helical" evidence="6">
    <location>
        <begin position="124"/>
        <end position="142"/>
    </location>
</feature>
<sequence>MQEQQHQIRIYGFLQKVVYAVVALDCASLFYLHADIPVLTNLLRNFSKMSFIYPPVNAKFATLILIGLVAIGTKAKKKKDLNIAVEIVVPMVLGLVMMFSSLVLQKEAGDSSLPKIFPGMNLYQVVYAFLSFLGAVILQMGADSISKLMQQKMGKDRWNVEEESFDQNQELVQSDTSINIPYIFWYGGKKHEGWINIDPFRGTMVIGVPGSGKSFGVINPAIRQMIAKGFCLMIYDFKFPDLGQIAYYHYLLSQNKLSKSGKNGSGTSAFHVINLNEVEKSRRVNPFKKEYVKTLAEAQEMAEAMVSSLQKGSTSSGGGSDQFFTQSAINFLSSCIYFFATHENGKYSDLPHILSFMNRSYKEIFDTLFNHEELYSLLSPFKSAYENKAFDQLEGQVGTLKIFLSRLATKESFWVFSGDEVELKITDRNNPSIIILASDPGTQDINSALYSSVLNRTLRLINSKNNLPGGIIADEFPTIYIHKIDNVVATARSNRVVVMLGLQELPQLRQFYKKEVADTISAIVGNILSGSVRDKNTLDWLEKLFGKIKQKSYSQSISQQGTTTSINEKMDFMIPAGKIAALKTGEMAGIIAQGEENNTEEYKTSAINGKINLNMKAIKEEERHYVTMPTYYSFVDKAGVNRKEEVLMTNFRKINKEVELIVRELVKA</sequence>
<dbReference type="PANTHER" id="PTHR37937">
    <property type="entry name" value="CONJUGATIVE TRANSFER: DNA TRANSPORT"/>
    <property type="match status" value="1"/>
</dbReference>
<dbReference type="Proteomes" id="UP000256686">
    <property type="component" value="Unassembled WGS sequence"/>
</dbReference>
<feature type="domain" description="TraD/TraG TraM recognition site" evidence="7">
    <location>
        <begin position="471"/>
        <end position="582"/>
    </location>
</feature>
<dbReference type="InterPro" id="IPR025988">
    <property type="entry name" value="YWFCY_dom"/>
</dbReference>